<evidence type="ECO:0000256" key="1">
    <source>
        <dbReference type="ARBA" id="ARBA00003171"/>
    </source>
</evidence>
<comment type="pathway">
    <text evidence="2">Cofactor biosynthesis; Fe-Mo cofactor biosynthesis.</text>
</comment>
<dbReference type="Gene3D" id="3.40.50.12380">
    <property type="entry name" value="Nitrogenase MoFe cofactor biosynthesis protein NifE, C-terminal"/>
    <property type="match status" value="1"/>
</dbReference>
<keyword evidence="9" id="KW-1185">Reference proteome</keyword>
<name>A0A1M6IJ50_9FIRM</name>
<protein>
    <recommendedName>
        <fullName evidence="4">Nitrogenase iron-molybdenum cofactor biosynthesis protein NifE</fullName>
    </recommendedName>
</protein>
<evidence type="ECO:0000256" key="4">
    <source>
        <dbReference type="ARBA" id="ARBA00013280"/>
    </source>
</evidence>
<dbReference type="PROSITE" id="PS00090">
    <property type="entry name" value="NITROGENASE_1_2"/>
    <property type="match status" value="1"/>
</dbReference>
<dbReference type="Proteomes" id="UP000184342">
    <property type="component" value="Unassembled WGS sequence"/>
</dbReference>
<dbReference type="GO" id="GO:0065003">
    <property type="term" value="P:protein-containing complex assembly"/>
    <property type="evidence" value="ECO:0007669"/>
    <property type="project" value="InterPro"/>
</dbReference>
<dbReference type="NCBIfam" id="TIGR01283">
    <property type="entry name" value="nifE"/>
    <property type="match status" value="1"/>
</dbReference>
<comment type="similarity">
    <text evidence="3 6">Belongs to the NifD/NifK/NifE/NifN family.</text>
</comment>
<keyword evidence="5 6" id="KW-0535">Nitrogen fixation</keyword>
<evidence type="ECO:0000256" key="2">
    <source>
        <dbReference type="ARBA" id="ARBA00005155"/>
    </source>
</evidence>
<evidence type="ECO:0000256" key="3">
    <source>
        <dbReference type="ARBA" id="ARBA00011002"/>
    </source>
</evidence>
<evidence type="ECO:0000256" key="6">
    <source>
        <dbReference type="RuleBase" id="RU004021"/>
    </source>
</evidence>
<reference evidence="8 9" key="1">
    <citation type="submission" date="2016-11" db="EMBL/GenBank/DDBJ databases">
        <authorList>
            <person name="Jaros S."/>
            <person name="Januszkiewicz K."/>
            <person name="Wedrychowicz H."/>
        </authorList>
    </citation>
    <scope>NUCLEOTIDE SEQUENCE [LARGE SCALE GENOMIC DNA]</scope>
    <source>
        <strain evidence="8 9">DSM 15970</strain>
    </source>
</reference>
<evidence type="ECO:0000313" key="9">
    <source>
        <dbReference type="Proteomes" id="UP000184342"/>
    </source>
</evidence>
<dbReference type="STRING" id="1122934.SAMN02745691_01794"/>
<dbReference type="AlphaFoldDB" id="A0A1M6IJ50"/>
<evidence type="ECO:0000256" key="5">
    <source>
        <dbReference type="ARBA" id="ARBA00023231"/>
    </source>
</evidence>
<gene>
    <name evidence="8" type="ORF">SAMN02745691_01794</name>
</gene>
<dbReference type="InterPro" id="IPR000510">
    <property type="entry name" value="Nase/OxRdtase_comp1"/>
</dbReference>
<dbReference type="UniPathway" id="UPA00782"/>
<dbReference type="EMBL" id="FQYT01000018">
    <property type="protein sequence ID" value="SHJ34435.1"/>
    <property type="molecule type" value="Genomic_DNA"/>
</dbReference>
<dbReference type="Gene3D" id="3.40.50.1980">
    <property type="entry name" value="Nitrogenase molybdenum iron protein domain"/>
    <property type="match status" value="1"/>
</dbReference>
<sequence length="453" mass="49783">MKPAVVKRSDSGILEDRKKSIVYKVDGCSGNGIKCDSDSVSGAVSQRACVYCGARVVLNPITDAFHIVHGPIGCASYTWDIRGSLTSGDDLFRTSFSTDLRETDVIFGGEKKLTAAIEEVMEKYSPKIVFVYATCIVGVIGDDVEAVCRTMSEKYNAHIIPVKSPGFSGNKSTGYKMACNAIMSLIRNYKTDKKIKAINILGDFNLAGEIWIIKNYFNKIGIKVLSTFTGDSSYESLIRAPEACLNVVQCAGSSTYLAKQMEEEFGIPYLKVSFFGTEDTTSSLIRIAEALGDMEARAKAIEFTTRMEREAEEVIKAYRSKLQGKKAAIYVGGGFKAISLIRQFNLLGMKTVVVGTQTGSKDDYEIIENLADEDTVILDDANPAELETFMKEKGADILVGGVKERPLAYKLGIAFCDHNHERKHPLSGYEGVVNFVHEINKSINNPVWKYLGK</sequence>
<evidence type="ECO:0000259" key="7">
    <source>
        <dbReference type="Pfam" id="PF00148"/>
    </source>
</evidence>
<dbReference type="GO" id="GO:0016163">
    <property type="term" value="F:nitrogenase activity"/>
    <property type="evidence" value="ECO:0007669"/>
    <property type="project" value="InterPro"/>
</dbReference>
<dbReference type="RefSeq" id="WP_073994079.1">
    <property type="nucleotide sequence ID" value="NZ_FQYT01000018.1"/>
</dbReference>
<dbReference type="InterPro" id="IPR005973">
    <property type="entry name" value="NifE"/>
</dbReference>
<dbReference type="PANTHER" id="PTHR42956">
    <property type="entry name" value="NITROGENASE IRON-MOLYBDENUM COFACTOR BIOSYNTHESIS PROTEIN NIFE"/>
    <property type="match status" value="1"/>
</dbReference>
<dbReference type="PANTHER" id="PTHR42956:SF1">
    <property type="entry name" value="NITROGENASE IRON-MOLYBDENUM COFACTOR BIOSYNTHESIS PROTEIN NIFE"/>
    <property type="match status" value="1"/>
</dbReference>
<dbReference type="InterPro" id="IPR000318">
    <property type="entry name" value="Nase_comp1_CS"/>
</dbReference>
<dbReference type="SUPFAM" id="SSF53807">
    <property type="entry name" value="Helical backbone' metal receptor"/>
    <property type="match status" value="1"/>
</dbReference>
<evidence type="ECO:0000313" key="8">
    <source>
        <dbReference type="EMBL" id="SHJ34435.1"/>
    </source>
</evidence>
<proteinExistence type="inferred from homology"/>
<accession>A0A1M6IJ50</accession>
<comment type="function">
    <text evidence="1">This protein may play a role in the biosynthesis of the prosthetic group of nitrogenase (FeMo cofactor).</text>
</comment>
<dbReference type="InterPro" id="IPR049939">
    <property type="entry name" value="NifE-like"/>
</dbReference>
<organism evidence="8 9">
    <name type="scientific">Parasporobacterium paucivorans DSM 15970</name>
    <dbReference type="NCBI Taxonomy" id="1122934"/>
    <lineage>
        <taxon>Bacteria</taxon>
        <taxon>Bacillati</taxon>
        <taxon>Bacillota</taxon>
        <taxon>Clostridia</taxon>
        <taxon>Lachnospirales</taxon>
        <taxon>Lachnospiraceae</taxon>
        <taxon>Parasporobacterium</taxon>
    </lineage>
</organism>
<dbReference type="PROSITE" id="PS00699">
    <property type="entry name" value="NITROGENASE_1_1"/>
    <property type="match status" value="1"/>
</dbReference>
<feature type="domain" description="Nitrogenase/oxidoreductase component 1" evidence="7">
    <location>
        <begin position="49"/>
        <end position="443"/>
    </location>
</feature>
<dbReference type="OrthoDB" id="9767044at2"/>
<dbReference type="Pfam" id="PF00148">
    <property type="entry name" value="Oxidored_nitro"/>
    <property type="match status" value="1"/>
</dbReference>